<feature type="domain" description="DNA2/NAM7 helicase-like C-terminal" evidence="3">
    <location>
        <begin position="427"/>
        <end position="608"/>
    </location>
</feature>
<dbReference type="Pfam" id="PF13087">
    <property type="entry name" value="AAA_12"/>
    <property type="match status" value="1"/>
</dbReference>
<organism evidence="4 5">
    <name type="scientific">Bursaphelenchus okinawaensis</name>
    <dbReference type="NCBI Taxonomy" id="465554"/>
    <lineage>
        <taxon>Eukaryota</taxon>
        <taxon>Metazoa</taxon>
        <taxon>Ecdysozoa</taxon>
        <taxon>Nematoda</taxon>
        <taxon>Chromadorea</taxon>
        <taxon>Rhabditida</taxon>
        <taxon>Tylenchina</taxon>
        <taxon>Tylenchomorpha</taxon>
        <taxon>Aphelenchoidea</taxon>
        <taxon>Aphelenchoididae</taxon>
        <taxon>Bursaphelenchus</taxon>
    </lineage>
</organism>
<gene>
    <name evidence="4" type="ORF">BOKJ2_LOCUS14021</name>
</gene>
<evidence type="ECO:0000313" key="4">
    <source>
        <dbReference type="EMBL" id="CAD5230209.1"/>
    </source>
</evidence>
<proteinExistence type="predicted"/>
<dbReference type="Pfam" id="PF13086">
    <property type="entry name" value="AAA_11"/>
    <property type="match status" value="2"/>
</dbReference>
<dbReference type="GO" id="GO:0005829">
    <property type="term" value="C:cytosol"/>
    <property type="evidence" value="ECO:0007669"/>
    <property type="project" value="TreeGrafter"/>
</dbReference>
<evidence type="ECO:0008006" key="6">
    <source>
        <dbReference type="Google" id="ProtNLM"/>
    </source>
</evidence>
<evidence type="ECO:0000313" key="5">
    <source>
        <dbReference type="Proteomes" id="UP000614601"/>
    </source>
</evidence>
<dbReference type="GO" id="GO:0043186">
    <property type="term" value="C:P granule"/>
    <property type="evidence" value="ECO:0007669"/>
    <property type="project" value="TreeGrafter"/>
</dbReference>
<reference evidence="4" key="1">
    <citation type="submission" date="2020-09" db="EMBL/GenBank/DDBJ databases">
        <authorList>
            <person name="Kikuchi T."/>
        </authorList>
    </citation>
    <scope>NUCLEOTIDE SEQUENCE</scope>
    <source>
        <strain evidence="4">SH1</strain>
    </source>
</reference>
<dbReference type="Gene3D" id="3.40.50.300">
    <property type="entry name" value="P-loop containing nucleotide triphosphate hydrolases"/>
    <property type="match status" value="2"/>
</dbReference>
<dbReference type="GO" id="GO:0035194">
    <property type="term" value="P:regulatory ncRNA-mediated post-transcriptional gene silencing"/>
    <property type="evidence" value="ECO:0007669"/>
    <property type="project" value="TreeGrafter"/>
</dbReference>
<feature type="region of interest" description="Disordered" evidence="1">
    <location>
        <begin position="659"/>
        <end position="678"/>
    </location>
</feature>
<dbReference type="SUPFAM" id="SSF52540">
    <property type="entry name" value="P-loop containing nucleoside triphosphate hydrolases"/>
    <property type="match status" value="1"/>
</dbReference>
<dbReference type="InterPro" id="IPR045055">
    <property type="entry name" value="DNA2/NAM7-like"/>
</dbReference>
<evidence type="ECO:0000259" key="3">
    <source>
        <dbReference type="Pfam" id="PF13087"/>
    </source>
</evidence>
<feature type="domain" description="DNA2/NAM7 helicase helicase" evidence="2">
    <location>
        <begin position="218"/>
        <end position="312"/>
    </location>
</feature>
<evidence type="ECO:0000259" key="2">
    <source>
        <dbReference type="Pfam" id="PF13086"/>
    </source>
</evidence>
<dbReference type="InterPro" id="IPR027417">
    <property type="entry name" value="P-loop_NTPase"/>
</dbReference>
<dbReference type="EMBL" id="CAJFCW020000006">
    <property type="protein sequence ID" value="CAG9127600.1"/>
    <property type="molecule type" value="Genomic_DNA"/>
</dbReference>
<dbReference type="PANTHER" id="PTHR10887">
    <property type="entry name" value="DNA2/NAM7 HELICASE FAMILY"/>
    <property type="match status" value="1"/>
</dbReference>
<comment type="caution">
    <text evidence="4">The sequence shown here is derived from an EMBL/GenBank/DDBJ whole genome shotgun (WGS) entry which is preliminary data.</text>
</comment>
<dbReference type="GO" id="GO:0004386">
    <property type="term" value="F:helicase activity"/>
    <property type="evidence" value="ECO:0007669"/>
    <property type="project" value="InterPro"/>
</dbReference>
<name>A0A811LS46_9BILA</name>
<dbReference type="InterPro" id="IPR041679">
    <property type="entry name" value="DNA2/NAM7-like_C"/>
</dbReference>
<dbReference type="OrthoDB" id="5805783at2759"/>
<dbReference type="InterPro" id="IPR041677">
    <property type="entry name" value="DNA2/NAM7_AAA_11"/>
</dbReference>
<dbReference type="InterPro" id="IPR047187">
    <property type="entry name" value="SF1_C_Upf1"/>
</dbReference>
<dbReference type="AlphaFoldDB" id="A0A811LS46"/>
<feature type="domain" description="DNA2/NAM7 helicase helicase" evidence="2">
    <location>
        <begin position="335"/>
        <end position="397"/>
    </location>
</feature>
<dbReference type="CDD" id="cd18808">
    <property type="entry name" value="SF1_C_Upf1"/>
    <property type="match status" value="1"/>
</dbReference>
<protein>
    <recommendedName>
        <fullName evidence="6">RNA helicase</fullName>
    </recommendedName>
</protein>
<sequence length="750" mass="85887">MEESKFILPEEYEFLVDLPQIDASVIQGNEKLLQVFSRVPKKLRHFVERNLAVISLNFAKDYIEFRNPIFLGAVTKRVDVYYVNRTRPKFLVVLKLPKEQWDASYVPVAVNDFVNIERNVKLMATGRVYSVSDSEIEIRGDWRCDIKLPEENDTVDLYKHLIDFVPKAVQTAIKRIKKGELNNIILPQPELGKISSFHKGHAFTLIKYVDENPELSFLNNEQLQAVYVIDKVLHKPCPFVLFGPPGTGKTVTIVTAVRQVIKDAQHNVLICTPSNTAADRVAKELLKYVTETGPLTRRNVVRYVSPSQDFDKRDKTLDLIANVKEDGYNMKIDFTEYRIIICTLATSARLVGNYFSHLIIDEAGQANECELWIPIGCCATSASSVIFCGDPKQLGPVNMLNLPKSLSGHMECPLIRYLTLPEYSTLKQYCVQLVECFRCHKDIVSIASELFYGGNLENSGDQKWKETLCVDDNWIRRGRSILFVNVDDEQHIQDPNGSSFGNKAEAMVVFKFIKLVHAKLGVDFKNIGVVSPYKYHSKLIRELVIKKFGKQVLNDLTVDSVERFQGNEREVIIMSTARTEGNGFLFCNLRLNTAITRAQRLLIVVGNRSLLEKHRNWKRFIDFVEEKKGYCNSCPIKRIVRKGEDKFESCAISIEETTKDEPAKKELPNPEEEPKKNDKMLKSENGFMCVDKLFTNFGGWPKTKPRKFIDDFGPKLTPLQRILKNEGYTMEYMSSGTKVTLTERPKYRKR</sequence>
<dbReference type="PANTHER" id="PTHR10887:SF419">
    <property type="entry name" value="RNA HELICASE MOV10L1"/>
    <property type="match status" value="1"/>
</dbReference>
<evidence type="ECO:0000256" key="1">
    <source>
        <dbReference type="SAM" id="MobiDB-lite"/>
    </source>
</evidence>
<dbReference type="Proteomes" id="UP000614601">
    <property type="component" value="Unassembled WGS sequence"/>
</dbReference>
<dbReference type="Proteomes" id="UP000783686">
    <property type="component" value="Unassembled WGS sequence"/>
</dbReference>
<keyword evidence="5" id="KW-1185">Reference proteome</keyword>
<accession>A0A811LS46</accession>
<dbReference type="EMBL" id="CAJFDH010000006">
    <property type="protein sequence ID" value="CAD5230209.1"/>
    <property type="molecule type" value="Genomic_DNA"/>
</dbReference>